<keyword evidence="3" id="KW-0732">Signal</keyword>
<dbReference type="Gene3D" id="1.25.40.10">
    <property type="entry name" value="Tetratricopeptide repeat domain"/>
    <property type="match status" value="2"/>
</dbReference>
<gene>
    <name evidence="4" type="ORF">SAMN06265379_101737</name>
</gene>
<protein>
    <submittedName>
        <fullName evidence="4">Tetratricopeptide repeat-containing protein</fullName>
    </submittedName>
</protein>
<evidence type="ECO:0000313" key="5">
    <source>
        <dbReference type="Proteomes" id="UP000319040"/>
    </source>
</evidence>
<dbReference type="OrthoDB" id="1525165at2"/>
<feature type="chain" id="PRO_5021719270" evidence="3">
    <location>
        <begin position="19"/>
        <end position="240"/>
    </location>
</feature>
<accession>A0A521B5Y5</accession>
<sequence>MRSLLSILLILIAAQTFAQKERKHIRSGNDQYNEGKFIESEIEYKKALDKLKEGKSSFEAEFNLGDAYFKQEKYEEAYNQFQSISREGLTKVQKSELWHNIGNTYITKKEIDKAIDAYKQALRNNPLDDETRYNLIAAMKMKEQQDQNKDQNQEQEQEQDKKDQEQEEQDKKDQKKKDQEQQKQDQNKEDQANKPEQQENQISKEAAERILNALDQDEQELQDEKRKIKGAPAKNIEKNW</sequence>
<dbReference type="PROSITE" id="PS50293">
    <property type="entry name" value="TPR_REGION"/>
    <property type="match status" value="1"/>
</dbReference>
<dbReference type="EMBL" id="FXTB01000001">
    <property type="protein sequence ID" value="SMO42518.1"/>
    <property type="molecule type" value="Genomic_DNA"/>
</dbReference>
<dbReference type="RefSeq" id="WP_142532072.1">
    <property type="nucleotide sequence ID" value="NZ_FXTB01000001.1"/>
</dbReference>
<dbReference type="Pfam" id="PF13174">
    <property type="entry name" value="TPR_6"/>
    <property type="match status" value="1"/>
</dbReference>
<keyword evidence="1" id="KW-0802">TPR repeat</keyword>
<dbReference type="SMART" id="SM00028">
    <property type="entry name" value="TPR"/>
    <property type="match status" value="2"/>
</dbReference>
<evidence type="ECO:0000256" key="2">
    <source>
        <dbReference type="SAM" id="MobiDB-lite"/>
    </source>
</evidence>
<keyword evidence="5" id="KW-1185">Reference proteome</keyword>
<feature type="repeat" description="TPR" evidence="1">
    <location>
        <begin position="95"/>
        <end position="128"/>
    </location>
</feature>
<dbReference type="InterPro" id="IPR019734">
    <property type="entry name" value="TPR_rpt"/>
</dbReference>
<evidence type="ECO:0000256" key="1">
    <source>
        <dbReference type="PROSITE-ProRule" id="PRU00339"/>
    </source>
</evidence>
<evidence type="ECO:0000313" key="4">
    <source>
        <dbReference type="EMBL" id="SMO42518.1"/>
    </source>
</evidence>
<name>A0A521B5Y5_SACCC</name>
<organism evidence="4 5">
    <name type="scientific">Saccharicrinis carchari</name>
    <dbReference type="NCBI Taxonomy" id="1168039"/>
    <lineage>
        <taxon>Bacteria</taxon>
        <taxon>Pseudomonadati</taxon>
        <taxon>Bacteroidota</taxon>
        <taxon>Bacteroidia</taxon>
        <taxon>Marinilabiliales</taxon>
        <taxon>Marinilabiliaceae</taxon>
        <taxon>Saccharicrinis</taxon>
    </lineage>
</organism>
<proteinExistence type="predicted"/>
<feature type="signal peptide" evidence="3">
    <location>
        <begin position="1"/>
        <end position="18"/>
    </location>
</feature>
<dbReference type="PROSITE" id="PS50005">
    <property type="entry name" value="TPR"/>
    <property type="match status" value="1"/>
</dbReference>
<dbReference type="SUPFAM" id="SSF48452">
    <property type="entry name" value="TPR-like"/>
    <property type="match status" value="1"/>
</dbReference>
<feature type="region of interest" description="Disordered" evidence="2">
    <location>
        <begin position="142"/>
        <end position="240"/>
    </location>
</feature>
<feature type="compositionally biased region" description="Basic and acidic residues" evidence="2">
    <location>
        <begin position="142"/>
        <end position="197"/>
    </location>
</feature>
<reference evidence="4 5" key="1">
    <citation type="submission" date="2017-05" db="EMBL/GenBank/DDBJ databases">
        <authorList>
            <person name="Varghese N."/>
            <person name="Submissions S."/>
        </authorList>
    </citation>
    <scope>NUCLEOTIDE SEQUENCE [LARGE SCALE GENOMIC DNA]</scope>
    <source>
        <strain evidence="4 5">DSM 27040</strain>
    </source>
</reference>
<dbReference type="Proteomes" id="UP000319040">
    <property type="component" value="Unassembled WGS sequence"/>
</dbReference>
<dbReference type="InterPro" id="IPR011990">
    <property type="entry name" value="TPR-like_helical_dom_sf"/>
</dbReference>
<dbReference type="AlphaFoldDB" id="A0A521B5Y5"/>
<dbReference type="Pfam" id="PF00515">
    <property type="entry name" value="TPR_1"/>
    <property type="match status" value="1"/>
</dbReference>
<evidence type="ECO:0000256" key="3">
    <source>
        <dbReference type="SAM" id="SignalP"/>
    </source>
</evidence>